<dbReference type="SUPFAM" id="SSF52833">
    <property type="entry name" value="Thioredoxin-like"/>
    <property type="match status" value="1"/>
</dbReference>
<dbReference type="InterPro" id="IPR036282">
    <property type="entry name" value="Glutathione-S-Trfase_C_sf"/>
</dbReference>
<reference evidence="3 4" key="1">
    <citation type="submission" date="2020-08" db="EMBL/GenBank/DDBJ databases">
        <title>Genomic Encyclopedia of Type Strains, Phase III (KMG-III): the genomes of soil and plant-associated and newly described type strains.</title>
        <authorList>
            <person name="Whitman W."/>
        </authorList>
    </citation>
    <scope>NUCLEOTIDE SEQUENCE [LARGE SCALE GENOMIC DNA]</scope>
    <source>
        <strain evidence="3 4">CECT 8799</strain>
    </source>
</reference>
<feature type="domain" description="Glutathione S-transferase C-terminal" evidence="1">
    <location>
        <begin position="162"/>
        <end position="206"/>
    </location>
</feature>
<protein>
    <submittedName>
        <fullName evidence="3">Glutathione S-transferase</fullName>
        <ecNumber evidence="3">2.5.1.18</ecNumber>
    </submittedName>
</protein>
<evidence type="ECO:0000313" key="3">
    <source>
        <dbReference type="EMBL" id="MBB3060715.1"/>
    </source>
</evidence>
<dbReference type="AlphaFoldDB" id="A0A7W4Z9Y9"/>
<dbReference type="EC" id="2.5.1.18" evidence="3"/>
<dbReference type="Gene3D" id="3.40.30.10">
    <property type="entry name" value="Glutaredoxin"/>
    <property type="match status" value="1"/>
</dbReference>
<dbReference type="RefSeq" id="WP_183458369.1">
    <property type="nucleotide sequence ID" value="NZ_JACHWZ010000006.1"/>
</dbReference>
<feature type="domain" description="GST N-terminal" evidence="2">
    <location>
        <begin position="11"/>
        <end position="78"/>
    </location>
</feature>
<accession>A0A7W4Z9Y9</accession>
<dbReference type="InterPro" id="IPR004045">
    <property type="entry name" value="Glutathione_S-Trfase_N"/>
</dbReference>
<keyword evidence="3" id="KW-0808">Transferase</keyword>
<proteinExistence type="predicted"/>
<sequence>MISSDTAPAILITIPLSHYCEKARWALDRVALPYRKEPHAPLLHRLATKRNDGGTVPVLVHESNRFIDSTDILVHADAICGGDLLYPRDAALRRDVERLEEYFDMELGPHTRHWAYAQLLPQAKLVRSAWSQGVPRLEACLLPVITPLARRLVRTAYKITPESAQHSLERVRGVFRQVNERLSNGRWFLAGDRFTAADLTFAALAAPVLFPAEYRAVHPALDTVPAEMREEVLRLRDTDAGRFALRMFSQERCSSSVAYQSQVL</sequence>
<name>A0A7W4Z9Y9_9GAMM</name>
<dbReference type="Gene3D" id="1.20.1050.10">
    <property type="match status" value="1"/>
</dbReference>
<dbReference type="EMBL" id="JACHWZ010000006">
    <property type="protein sequence ID" value="MBB3060715.1"/>
    <property type="molecule type" value="Genomic_DNA"/>
</dbReference>
<organism evidence="3 4">
    <name type="scientific">Microbulbifer rhizosphaerae</name>
    <dbReference type="NCBI Taxonomy" id="1562603"/>
    <lineage>
        <taxon>Bacteria</taxon>
        <taxon>Pseudomonadati</taxon>
        <taxon>Pseudomonadota</taxon>
        <taxon>Gammaproteobacteria</taxon>
        <taxon>Cellvibrionales</taxon>
        <taxon>Microbulbiferaceae</taxon>
        <taxon>Microbulbifer</taxon>
    </lineage>
</organism>
<evidence type="ECO:0000259" key="1">
    <source>
        <dbReference type="Pfam" id="PF00043"/>
    </source>
</evidence>
<dbReference type="InterPro" id="IPR036249">
    <property type="entry name" value="Thioredoxin-like_sf"/>
</dbReference>
<comment type="caution">
    <text evidence="3">The sequence shown here is derived from an EMBL/GenBank/DDBJ whole genome shotgun (WGS) entry which is preliminary data.</text>
</comment>
<gene>
    <name evidence="3" type="ORF">FHS09_001535</name>
</gene>
<dbReference type="CDD" id="cd00570">
    <property type="entry name" value="GST_N_family"/>
    <property type="match status" value="1"/>
</dbReference>
<keyword evidence="4" id="KW-1185">Reference proteome</keyword>
<dbReference type="GO" id="GO:0004364">
    <property type="term" value="F:glutathione transferase activity"/>
    <property type="evidence" value="ECO:0007669"/>
    <property type="project" value="UniProtKB-EC"/>
</dbReference>
<dbReference type="Pfam" id="PF00043">
    <property type="entry name" value="GST_C"/>
    <property type="match status" value="1"/>
</dbReference>
<evidence type="ECO:0000313" key="4">
    <source>
        <dbReference type="Proteomes" id="UP000535937"/>
    </source>
</evidence>
<dbReference type="Pfam" id="PF13417">
    <property type="entry name" value="GST_N_3"/>
    <property type="match status" value="1"/>
</dbReference>
<dbReference type="Proteomes" id="UP000535937">
    <property type="component" value="Unassembled WGS sequence"/>
</dbReference>
<evidence type="ECO:0000259" key="2">
    <source>
        <dbReference type="Pfam" id="PF13417"/>
    </source>
</evidence>
<dbReference type="SUPFAM" id="SSF47616">
    <property type="entry name" value="GST C-terminal domain-like"/>
    <property type="match status" value="1"/>
</dbReference>
<dbReference type="InterPro" id="IPR004046">
    <property type="entry name" value="GST_C"/>
</dbReference>